<dbReference type="HAMAP" id="MF_01251">
    <property type="entry name" value="UPF0313"/>
    <property type="match status" value="1"/>
</dbReference>
<feature type="region of interest" description="Disordered" evidence="7">
    <location>
        <begin position="600"/>
        <end position="621"/>
    </location>
</feature>
<keyword evidence="1 6" id="KW-0004">4Fe-4S</keyword>
<dbReference type="SUPFAM" id="SSF102114">
    <property type="entry name" value="Radical SAM enzymes"/>
    <property type="match status" value="1"/>
</dbReference>
<keyword evidence="3 6" id="KW-0479">Metal-binding</keyword>
<dbReference type="PANTHER" id="PTHR32331:SF0">
    <property type="entry name" value="UPF0313 PROTEIN YGIQ"/>
    <property type="match status" value="1"/>
</dbReference>
<evidence type="ECO:0000256" key="2">
    <source>
        <dbReference type="ARBA" id="ARBA00022691"/>
    </source>
</evidence>
<name>A0A3A4P554_ABYX5</name>
<feature type="binding site" evidence="6">
    <location>
        <position position="320"/>
    </location>
    <ligand>
        <name>[4Fe-4S] cluster</name>
        <dbReference type="ChEBI" id="CHEBI:49883"/>
        <note>4Fe-4S-S-AdoMet</note>
    </ligand>
</feature>
<dbReference type="GO" id="GO:0051539">
    <property type="term" value="F:4 iron, 4 sulfur cluster binding"/>
    <property type="evidence" value="ECO:0007669"/>
    <property type="project" value="UniProtKB-KW"/>
</dbReference>
<comment type="similarity">
    <text evidence="6">Belongs to the UPF0313 family.</text>
</comment>
<accession>A0A3A4P554</accession>
<evidence type="ECO:0000256" key="4">
    <source>
        <dbReference type="ARBA" id="ARBA00023004"/>
    </source>
</evidence>
<dbReference type="InterPro" id="IPR058240">
    <property type="entry name" value="rSAM_sf"/>
</dbReference>
<comment type="caution">
    <text evidence="9">The sequence shown here is derived from an EMBL/GenBank/DDBJ whole genome shotgun (WGS) entry which is preliminary data.</text>
</comment>
<dbReference type="SFLD" id="SFLDS00029">
    <property type="entry name" value="Radical_SAM"/>
    <property type="match status" value="1"/>
</dbReference>
<dbReference type="SFLD" id="SFLDG01082">
    <property type="entry name" value="B12-binding_domain_containing"/>
    <property type="match status" value="1"/>
</dbReference>
<evidence type="ECO:0000313" key="10">
    <source>
        <dbReference type="Proteomes" id="UP000265882"/>
    </source>
</evidence>
<dbReference type="InterPro" id="IPR013704">
    <property type="entry name" value="UPF0313_N"/>
</dbReference>
<keyword evidence="2 6" id="KW-0949">S-adenosyl-L-methionine</keyword>
<dbReference type="InterPro" id="IPR006638">
    <property type="entry name" value="Elp3/MiaA/NifB-like_rSAM"/>
</dbReference>
<keyword evidence="5 6" id="KW-0411">Iron-sulfur</keyword>
<protein>
    <submittedName>
        <fullName evidence="9">YgiQ family radical SAM protein</fullName>
    </submittedName>
</protein>
<evidence type="ECO:0000313" key="9">
    <source>
        <dbReference type="EMBL" id="RJP26282.1"/>
    </source>
</evidence>
<keyword evidence="4 6" id="KW-0408">Iron</keyword>
<evidence type="ECO:0000256" key="1">
    <source>
        <dbReference type="ARBA" id="ARBA00022485"/>
    </source>
</evidence>
<reference evidence="9 10" key="1">
    <citation type="journal article" date="2017" name="ISME J.">
        <title>Energy and carbon metabolisms in a deep terrestrial subsurface fluid microbial community.</title>
        <authorList>
            <person name="Momper L."/>
            <person name="Jungbluth S.P."/>
            <person name="Lee M.D."/>
            <person name="Amend J.P."/>
        </authorList>
    </citation>
    <scope>NUCLEOTIDE SEQUENCE [LARGE SCALE GENOMIC DNA]</scope>
    <source>
        <strain evidence="9">SURF_5</strain>
    </source>
</reference>
<dbReference type="SFLD" id="SFLDG01069">
    <property type="entry name" value="UPF0313"/>
    <property type="match status" value="1"/>
</dbReference>
<dbReference type="EMBL" id="QZKU01000010">
    <property type="protein sequence ID" value="RJP26282.1"/>
    <property type="molecule type" value="Genomic_DNA"/>
</dbReference>
<gene>
    <name evidence="9" type="ORF">C4520_00795</name>
</gene>
<dbReference type="Pfam" id="PF08497">
    <property type="entry name" value="Radical_SAM_N"/>
    <property type="match status" value="1"/>
</dbReference>
<dbReference type="PANTHER" id="PTHR32331">
    <property type="entry name" value="UPF0313 PROTEIN YGIQ"/>
    <property type="match status" value="1"/>
</dbReference>
<dbReference type="GO" id="GO:0005506">
    <property type="term" value="F:iron ion binding"/>
    <property type="evidence" value="ECO:0007669"/>
    <property type="project" value="UniProtKB-UniRule"/>
</dbReference>
<dbReference type="InterPro" id="IPR007197">
    <property type="entry name" value="rSAM"/>
</dbReference>
<proteinExistence type="inferred from homology"/>
<feature type="domain" description="Radical SAM core" evidence="8">
    <location>
        <begin position="302"/>
        <end position="570"/>
    </location>
</feature>
<evidence type="ECO:0000256" key="5">
    <source>
        <dbReference type="ARBA" id="ARBA00023014"/>
    </source>
</evidence>
<dbReference type="Pfam" id="PF11842">
    <property type="entry name" value="DUF3362"/>
    <property type="match status" value="1"/>
</dbReference>
<organism evidence="9 10">
    <name type="scientific">Abyssobacteria bacterium (strain SURF_5)</name>
    <dbReference type="NCBI Taxonomy" id="2093360"/>
    <lineage>
        <taxon>Bacteria</taxon>
        <taxon>Pseudomonadati</taxon>
        <taxon>Candidatus Hydrogenedentota</taxon>
        <taxon>Candidatus Abyssobacteria</taxon>
    </lineage>
</organism>
<dbReference type="InterPro" id="IPR022946">
    <property type="entry name" value="UPF0313"/>
</dbReference>
<dbReference type="SMART" id="SM00729">
    <property type="entry name" value="Elp3"/>
    <property type="match status" value="1"/>
</dbReference>
<dbReference type="NCBIfam" id="TIGR03904">
    <property type="entry name" value="SAM_YgiQ"/>
    <property type="match status" value="1"/>
</dbReference>
<dbReference type="Gene3D" id="3.80.30.20">
    <property type="entry name" value="tm_1862 like domain"/>
    <property type="match status" value="1"/>
</dbReference>
<dbReference type="GO" id="GO:0003824">
    <property type="term" value="F:catalytic activity"/>
    <property type="evidence" value="ECO:0007669"/>
    <property type="project" value="InterPro"/>
</dbReference>
<dbReference type="PROSITE" id="PS51918">
    <property type="entry name" value="RADICAL_SAM"/>
    <property type="match status" value="1"/>
</dbReference>
<dbReference type="PROSITE" id="PS01278">
    <property type="entry name" value="MTTASE_RADICAL"/>
    <property type="match status" value="1"/>
</dbReference>
<dbReference type="AlphaFoldDB" id="A0A3A4P554"/>
<evidence type="ECO:0000256" key="6">
    <source>
        <dbReference type="HAMAP-Rule" id="MF_01251"/>
    </source>
</evidence>
<evidence type="ECO:0000259" key="8">
    <source>
        <dbReference type="PROSITE" id="PS51918"/>
    </source>
</evidence>
<dbReference type="Proteomes" id="UP000265882">
    <property type="component" value="Unassembled WGS sequence"/>
</dbReference>
<dbReference type="InterPro" id="IPR023404">
    <property type="entry name" value="rSAM_horseshoe"/>
</dbReference>
<feature type="binding site" evidence="6">
    <location>
        <position position="316"/>
    </location>
    <ligand>
        <name>[4Fe-4S] cluster</name>
        <dbReference type="ChEBI" id="CHEBI:49883"/>
        <note>4Fe-4S-S-AdoMet</note>
    </ligand>
</feature>
<evidence type="ECO:0000256" key="7">
    <source>
        <dbReference type="SAM" id="MobiDB-lite"/>
    </source>
</evidence>
<dbReference type="InterPro" id="IPR020612">
    <property type="entry name" value="Methylthiotransferase_CS"/>
</dbReference>
<feature type="binding site" evidence="6">
    <location>
        <position position="323"/>
    </location>
    <ligand>
        <name>[4Fe-4S] cluster</name>
        <dbReference type="ChEBI" id="CHEBI:49883"/>
        <note>4Fe-4S-S-AdoMet</note>
    </ligand>
</feature>
<sequence length="621" mass="69369">MQSGISHKDPKLFLPATPEEMQLLGWKQADIILVTADAYVDHPAFGVALIGRFLEKLGYRVAILAQPDWRSADAFKAFGPPRLFWGITSGAIDSRLNDYASMRHRRKKDLYGPGGVPGLRPPRPLLVYSARAREAFKGIPIVLGGLEASIRRLVHYDYIEDKLKRSVLVDAKADLLVHGMGERAIKEIAGRLAADESIEHITDIPGTAYRLLSGMKAPEEVVSLPSLSQQNENPEEVMAAQLAYQAQAYLNGRPVVQEQDPGAIVVMPPSQPLGEEELDQLYDLPFTRKWHPRYDTLGGVPALEPVLFSITTHRGCFGGCSFCSIHLHQGKQICSRSIESLLSEAESFRRHPEFRGTISDLGGPTSNMYGMRCGQSSACNRTSCIWPSQCKHLVADAGPLLKMMQTFQKWKEQQSLNVFVASGIRHDLALQSGEYIQMLARDFVGGHLKVAPEHYCPNVLALMNKPPFELFEEFETRFQEASRRAGKEQYIVPYFVSSHPGCTVENALALTEYLVSRSWRPRQVQDFVPIPLTASAAMYASGRDPKGKKIFVARGHKEKVLQAALLQYYEPKNEKAIADFLSRAHRLDLLKRIGQLRNRASPDTVVSSRARKKKSGRPSRR</sequence>
<comment type="cofactor">
    <cofactor evidence="6">
        <name>[4Fe-4S] cluster</name>
        <dbReference type="ChEBI" id="CHEBI:49883"/>
    </cofactor>
    <text evidence="6">Binds 1 [4Fe-4S] cluster. The cluster is coordinated with 3 cysteines and an exchangeable S-adenosyl-L-methionine.</text>
</comment>
<feature type="compositionally biased region" description="Basic residues" evidence="7">
    <location>
        <begin position="609"/>
        <end position="621"/>
    </location>
</feature>
<dbReference type="InterPro" id="IPR024560">
    <property type="entry name" value="UPF0313_C"/>
</dbReference>
<evidence type="ECO:0000256" key="3">
    <source>
        <dbReference type="ARBA" id="ARBA00022723"/>
    </source>
</evidence>